<keyword evidence="2 5" id="KW-0547">Nucleotide-binding</keyword>
<sequence>MNLIEYFISCEIFKELLECVQYLHEYKDHFVSQIIHRDLKPDNILIAENAREGRFVRICDFGLAALHNYLNPNHTGGVGTVRYMAPEVRISHLKYTNKCDIYSLGMTTGNNLKHLEINGEITKMEIILDSMCEVMPYKRPDCSHAKLNFTEIENTYFSSFEELEFIGKGLYGYVCKVRNKSTNDIYAIKMIELTGLNYDKTQQLLNELGKLKQITSNYIIELNDLWLESKIIYIRMEYFAINLRDCIHQKQQESDRQPGHVMDVSEYFTSYHIFKNILECVQYLHELNPQIIHKNIKPENFLFYNKPGHKPGFKISDFYINCNMMKNSDDNSMIYTSPELLSECDNITFHTDIYSLGVIAQEIFDCKFEDDIK</sequence>
<keyword evidence="3" id="KW-0418">Kinase</keyword>
<evidence type="ECO:0000313" key="7">
    <source>
        <dbReference type="EMBL" id="CAD7654847.1"/>
    </source>
</evidence>
<dbReference type="Proteomes" id="UP000728032">
    <property type="component" value="Unassembled WGS sequence"/>
</dbReference>
<name>A0A7R9M879_9ACAR</name>
<reference evidence="7" key="1">
    <citation type="submission" date="2020-11" db="EMBL/GenBank/DDBJ databases">
        <authorList>
            <person name="Tran Van P."/>
        </authorList>
    </citation>
    <scope>NUCLEOTIDE SEQUENCE</scope>
</reference>
<dbReference type="GO" id="GO:0005634">
    <property type="term" value="C:nucleus"/>
    <property type="evidence" value="ECO:0007669"/>
    <property type="project" value="TreeGrafter"/>
</dbReference>
<dbReference type="Pfam" id="PF00069">
    <property type="entry name" value="Pkinase"/>
    <property type="match status" value="2"/>
</dbReference>
<evidence type="ECO:0000259" key="6">
    <source>
        <dbReference type="PROSITE" id="PS50011"/>
    </source>
</evidence>
<dbReference type="OrthoDB" id="2156623at2759"/>
<feature type="binding site" evidence="5">
    <location>
        <position position="189"/>
    </location>
    <ligand>
        <name>ATP</name>
        <dbReference type="ChEBI" id="CHEBI:30616"/>
    </ligand>
</feature>
<organism evidence="7">
    <name type="scientific">Oppiella nova</name>
    <dbReference type="NCBI Taxonomy" id="334625"/>
    <lineage>
        <taxon>Eukaryota</taxon>
        <taxon>Metazoa</taxon>
        <taxon>Ecdysozoa</taxon>
        <taxon>Arthropoda</taxon>
        <taxon>Chelicerata</taxon>
        <taxon>Arachnida</taxon>
        <taxon>Acari</taxon>
        <taxon>Acariformes</taxon>
        <taxon>Sarcoptiformes</taxon>
        <taxon>Oribatida</taxon>
        <taxon>Brachypylina</taxon>
        <taxon>Oppioidea</taxon>
        <taxon>Oppiidae</taxon>
        <taxon>Oppiella</taxon>
    </lineage>
</organism>
<dbReference type="GO" id="GO:0004672">
    <property type="term" value="F:protein kinase activity"/>
    <property type="evidence" value="ECO:0007669"/>
    <property type="project" value="InterPro"/>
</dbReference>
<evidence type="ECO:0000313" key="8">
    <source>
        <dbReference type="Proteomes" id="UP000728032"/>
    </source>
</evidence>
<evidence type="ECO:0000256" key="2">
    <source>
        <dbReference type="ARBA" id="ARBA00022741"/>
    </source>
</evidence>
<gene>
    <name evidence="7" type="ORF">ONB1V03_LOCUS11492</name>
</gene>
<evidence type="ECO:0000256" key="4">
    <source>
        <dbReference type="ARBA" id="ARBA00022840"/>
    </source>
</evidence>
<dbReference type="SMART" id="SM00220">
    <property type="entry name" value="S_TKc"/>
    <property type="match status" value="1"/>
</dbReference>
<dbReference type="EMBL" id="CAJPVJ010008616">
    <property type="protein sequence ID" value="CAG2172034.1"/>
    <property type="molecule type" value="Genomic_DNA"/>
</dbReference>
<accession>A0A7R9M879</accession>
<proteinExistence type="predicted"/>
<dbReference type="EMBL" id="OC923441">
    <property type="protein sequence ID" value="CAD7654847.1"/>
    <property type="molecule type" value="Genomic_DNA"/>
</dbReference>
<keyword evidence="1" id="KW-0808">Transferase</keyword>
<keyword evidence="4 5" id="KW-0067">ATP-binding</keyword>
<protein>
    <recommendedName>
        <fullName evidence="6">Protein kinase domain-containing protein</fullName>
    </recommendedName>
</protein>
<dbReference type="PANTHER" id="PTHR11042">
    <property type="entry name" value="EUKARYOTIC TRANSLATION INITIATION FACTOR 2-ALPHA KINASE EIF2-ALPHA KINASE -RELATED"/>
    <property type="match status" value="1"/>
</dbReference>
<dbReference type="Gene3D" id="1.10.510.10">
    <property type="entry name" value="Transferase(Phosphotransferase) domain 1"/>
    <property type="match status" value="2"/>
</dbReference>
<dbReference type="InterPro" id="IPR017441">
    <property type="entry name" value="Protein_kinase_ATP_BS"/>
</dbReference>
<dbReference type="PROSITE" id="PS50011">
    <property type="entry name" value="PROTEIN_KINASE_DOM"/>
    <property type="match status" value="2"/>
</dbReference>
<dbReference type="Gene3D" id="3.30.200.20">
    <property type="entry name" value="Phosphorylase Kinase, domain 1"/>
    <property type="match status" value="1"/>
</dbReference>
<dbReference type="InterPro" id="IPR050339">
    <property type="entry name" value="CC_SR_Kinase"/>
</dbReference>
<keyword evidence="8" id="KW-1185">Reference proteome</keyword>
<dbReference type="GO" id="GO:0005524">
    <property type="term" value="F:ATP binding"/>
    <property type="evidence" value="ECO:0007669"/>
    <property type="project" value="UniProtKB-UniRule"/>
</dbReference>
<dbReference type="AlphaFoldDB" id="A0A7R9M879"/>
<dbReference type="GO" id="GO:0005737">
    <property type="term" value="C:cytoplasm"/>
    <property type="evidence" value="ECO:0007669"/>
    <property type="project" value="TreeGrafter"/>
</dbReference>
<evidence type="ECO:0000256" key="3">
    <source>
        <dbReference type="ARBA" id="ARBA00022777"/>
    </source>
</evidence>
<evidence type="ECO:0000256" key="5">
    <source>
        <dbReference type="PROSITE-ProRule" id="PRU10141"/>
    </source>
</evidence>
<dbReference type="PROSITE" id="PS00107">
    <property type="entry name" value="PROTEIN_KINASE_ATP"/>
    <property type="match status" value="1"/>
</dbReference>
<feature type="domain" description="Protein kinase" evidence="6">
    <location>
        <begin position="1"/>
        <end position="166"/>
    </location>
</feature>
<evidence type="ECO:0000256" key="1">
    <source>
        <dbReference type="ARBA" id="ARBA00022679"/>
    </source>
</evidence>
<feature type="domain" description="Protein kinase" evidence="6">
    <location>
        <begin position="160"/>
        <end position="373"/>
    </location>
</feature>
<dbReference type="InterPro" id="IPR000719">
    <property type="entry name" value="Prot_kinase_dom"/>
</dbReference>
<dbReference type="SUPFAM" id="SSF56112">
    <property type="entry name" value="Protein kinase-like (PK-like)"/>
    <property type="match status" value="2"/>
</dbReference>
<dbReference type="InterPro" id="IPR011009">
    <property type="entry name" value="Kinase-like_dom_sf"/>
</dbReference>